<evidence type="ECO:0000256" key="10">
    <source>
        <dbReference type="ARBA" id="ARBA00023239"/>
    </source>
</evidence>
<comment type="similarity">
    <text evidence="3">Belongs to the iron-sulfur dependent L-serine dehydratase family.</text>
</comment>
<dbReference type="PANTHER" id="PTHR30182">
    <property type="entry name" value="L-SERINE DEHYDRATASE"/>
    <property type="match status" value="1"/>
</dbReference>
<evidence type="ECO:0000256" key="8">
    <source>
        <dbReference type="ARBA" id="ARBA00023004"/>
    </source>
</evidence>
<keyword evidence="9" id="KW-0411">Iron-sulfur</keyword>
<evidence type="ECO:0000256" key="1">
    <source>
        <dbReference type="ARBA" id="ARBA00001966"/>
    </source>
</evidence>
<evidence type="ECO:0000313" key="16">
    <source>
        <dbReference type="Proteomes" id="UP000199569"/>
    </source>
</evidence>
<feature type="region of interest" description="Disordered" evidence="12">
    <location>
        <begin position="52"/>
        <end position="74"/>
    </location>
</feature>
<dbReference type="InterPro" id="IPR005131">
    <property type="entry name" value="Ser_deHydtase_bsu"/>
</dbReference>
<keyword evidence="7" id="KW-0479">Metal-binding</keyword>
<dbReference type="Pfam" id="PF03315">
    <property type="entry name" value="SDH_beta"/>
    <property type="match status" value="1"/>
</dbReference>
<evidence type="ECO:0000256" key="6">
    <source>
        <dbReference type="ARBA" id="ARBA00022485"/>
    </source>
</evidence>
<feature type="compositionally biased region" description="Low complexity" evidence="12">
    <location>
        <begin position="52"/>
        <end position="64"/>
    </location>
</feature>
<comment type="catalytic activity">
    <reaction evidence="11">
        <text>L-serine = pyruvate + NH4(+)</text>
        <dbReference type="Rhea" id="RHEA:19169"/>
        <dbReference type="ChEBI" id="CHEBI:15361"/>
        <dbReference type="ChEBI" id="CHEBI:28938"/>
        <dbReference type="ChEBI" id="CHEBI:33384"/>
        <dbReference type="EC" id="4.3.1.17"/>
    </reaction>
</comment>
<protein>
    <recommendedName>
        <fullName evidence="4">L-serine ammonia-lyase</fullName>
        <ecNumber evidence="4">4.3.1.17</ecNumber>
    </recommendedName>
</protein>
<dbReference type="InterPro" id="IPR005130">
    <property type="entry name" value="Ser_deHydtase-like_asu"/>
</dbReference>
<dbReference type="InterPro" id="IPR006311">
    <property type="entry name" value="TAT_signal"/>
</dbReference>
<keyword evidence="5" id="KW-0312">Gluconeogenesis</keyword>
<dbReference type="EC" id="4.3.1.17" evidence="4"/>
<sequence>MTRSSKDDELFPESPEPITLPSGIDRRAFLIRHAAIGAAAVMTGTTWAPEARAQQAATEAAAQQAKKEAAGGDAGLKMSSALSPDLDVVKSSKGPVMTVADEFYKVGPGPSSSHTIGPMRITYDFYQRCTKLPSDQLAQASGLKVHLFGSLSATGKGHGTERAALAGLVGKEPATVDPRFLDEMIAKPDQTYPVKLGSKTFNLSLADIVYDAPKGDFPHPNTMTARLMAGDKVLYEQEYYSVGGGFIEWKGYEPPKKGQPKYPYATMKELRQHAEANNLSVADVMMANEIAVSGKSEEEINAFLDKIANAMIATVKTGLSYKDDVLPGPIKLHSKAATVHERAMDDTYMSDRAIGLVSAFALAASEENARGHLVITAPTGGSAGVMPAVVYALTQSDRAVPMDKIREGLLAGLAIGYLCKHNATLAAAEGGCQAEIGVASAMAAALITQVLNQPPQVIENAAESALEHHLGMTCDPVAGYVQVPCIERCAFGAVKAWTAAMIATNEIASRHRVDLDTTIKTLSDTAKDMNPKYKETSEAGLAQNLVLC</sequence>
<dbReference type="PANTHER" id="PTHR30182:SF1">
    <property type="entry name" value="L-SERINE DEHYDRATASE 1"/>
    <property type="match status" value="1"/>
</dbReference>
<dbReference type="GO" id="GO:0003941">
    <property type="term" value="F:L-serine ammonia-lyase activity"/>
    <property type="evidence" value="ECO:0007669"/>
    <property type="project" value="UniProtKB-EC"/>
</dbReference>
<dbReference type="NCBIfam" id="TIGR00720">
    <property type="entry name" value="sda_mono"/>
    <property type="match status" value="1"/>
</dbReference>
<dbReference type="Pfam" id="PF03313">
    <property type="entry name" value="SDH_alpha"/>
    <property type="match status" value="1"/>
</dbReference>
<dbReference type="GO" id="GO:0046872">
    <property type="term" value="F:metal ion binding"/>
    <property type="evidence" value="ECO:0007669"/>
    <property type="project" value="UniProtKB-KW"/>
</dbReference>
<evidence type="ECO:0000313" key="15">
    <source>
        <dbReference type="EMBL" id="SCX82840.1"/>
    </source>
</evidence>
<dbReference type="InterPro" id="IPR029009">
    <property type="entry name" value="ASB_dom_sf"/>
</dbReference>
<evidence type="ECO:0000256" key="4">
    <source>
        <dbReference type="ARBA" id="ARBA00012093"/>
    </source>
</evidence>
<accession>A0A1G5AYC4</accession>
<feature type="domain" description="Serine dehydratase beta chain" evidence="14">
    <location>
        <begin position="102"/>
        <end position="250"/>
    </location>
</feature>
<dbReference type="AlphaFoldDB" id="A0A1G5AYC4"/>
<proteinExistence type="inferred from homology"/>
<dbReference type="InterPro" id="IPR004644">
    <property type="entry name" value="Fe-S_L-Ser_mono"/>
</dbReference>
<evidence type="ECO:0000256" key="7">
    <source>
        <dbReference type="ARBA" id="ARBA00022723"/>
    </source>
</evidence>
<keyword evidence="10" id="KW-0456">Lyase</keyword>
<dbReference type="InterPro" id="IPR051318">
    <property type="entry name" value="Fe-S_L-Ser"/>
</dbReference>
<dbReference type="Gene3D" id="3.30.1330.90">
    <property type="entry name" value="D-3-phosphoglycerate dehydrogenase, domain 3"/>
    <property type="match status" value="1"/>
</dbReference>
<evidence type="ECO:0000256" key="9">
    <source>
        <dbReference type="ARBA" id="ARBA00023014"/>
    </source>
</evidence>
<evidence type="ECO:0000256" key="2">
    <source>
        <dbReference type="ARBA" id="ARBA00004742"/>
    </source>
</evidence>
<comment type="cofactor">
    <cofactor evidence="1">
        <name>[4Fe-4S] cluster</name>
        <dbReference type="ChEBI" id="CHEBI:49883"/>
    </cofactor>
</comment>
<evidence type="ECO:0000256" key="3">
    <source>
        <dbReference type="ARBA" id="ARBA00008636"/>
    </source>
</evidence>
<evidence type="ECO:0000256" key="11">
    <source>
        <dbReference type="ARBA" id="ARBA00049406"/>
    </source>
</evidence>
<dbReference type="RefSeq" id="WP_091129935.1">
    <property type="nucleotide sequence ID" value="NZ_FMVJ01000002.1"/>
</dbReference>
<gene>
    <name evidence="15" type="ORF">SAMN02927923_00063</name>
</gene>
<dbReference type="GO" id="GO:0006094">
    <property type="term" value="P:gluconeogenesis"/>
    <property type="evidence" value="ECO:0007669"/>
    <property type="project" value="UniProtKB-KW"/>
</dbReference>
<reference evidence="16" key="1">
    <citation type="submission" date="2016-10" db="EMBL/GenBank/DDBJ databases">
        <authorList>
            <person name="Varghese N."/>
            <person name="Submissions S."/>
        </authorList>
    </citation>
    <scope>NUCLEOTIDE SEQUENCE [LARGE SCALE GENOMIC DNA]</scope>
    <source>
        <strain evidence="16">CGMCC 1.7666</strain>
    </source>
</reference>
<comment type="pathway">
    <text evidence="2">Carbohydrate biosynthesis; gluconeogenesis.</text>
</comment>
<dbReference type="EMBL" id="FMVJ01000002">
    <property type="protein sequence ID" value="SCX82840.1"/>
    <property type="molecule type" value="Genomic_DNA"/>
</dbReference>
<evidence type="ECO:0000256" key="5">
    <source>
        <dbReference type="ARBA" id="ARBA00022432"/>
    </source>
</evidence>
<dbReference type="STRING" id="549386.SAMN02927923_00063"/>
<dbReference type="GO" id="GO:0051539">
    <property type="term" value="F:4 iron, 4 sulfur cluster binding"/>
    <property type="evidence" value="ECO:0007669"/>
    <property type="project" value="UniProtKB-KW"/>
</dbReference>
<keyword evidence="8" id="KW-0408">Iron</keyword>
<dbReference type="SUPFAM" id="SSF143548">
    <property type="entry name" value="Serine metabolism enzymes domain"/>
    <property type="match status" value="1"/>
</dbReference>
<evidence type="ECO:0000259" key="14">
    <source>
        <dbReference type="Pfam" id="PF03315"/>
    </source>
</evidence>
<dbReference type="Proteomes" id="UP000199569">
    <property type="component" value="Unassembled WGS sequence"/>
</dbReference>
<keyword evidence="6" id="KW-0004">4Fe-4S</keyword>
<keyword evidence="16" id="KW-1185">Reference proteome</keyword>
<organism evidence="15 16">
    <name type="scientific">Microvirga guangxiensis</name>
    <dbReference type="NCBI Taxonomy" id="549386"/>
    <lineage>
        <taxon>Bacteria</taxon>
        <taxon>Pseudomonadati</taxon>
        <taxon>Pseudomonadota</taxon>
        <taxon>Alphaproteobacteria</taxon>
        <taxon>Hyphomicrobiales</taxon>
        <taxon>Methylobacteriaceae</taxon>
        <taxon>Microvirga</taxon>
    </lineage>
</organism>
<dbReference type="OrthoDB" id="9805537at2"/>
<dbReference type="PROSITE" id="PS51318">
    <property type="entry name" value="TAT"/>
    <property type="match status" value="1"/>
</dbReference>
<evidence type="ECO:0000256" key="12">
    <source>
        <dbReference type="SAM" id="MobiDB-lite"/>
    </source>
</evidence>
<feature type="domain" description="Serine dehydratase-like alpha subunit" evidence="13">
    <location>
        <begin position="277"/>
        <end position="542"/>
    </location>
</feature>
<evidence type="ECO:0000259" key="13">
    <source>
        <dbReference type="Pfam" id="PF03313"/>
    </source>
</evidence>
<name>A0A1G5AYC4_9HYPH</name>